<evidence type="ECO:0000256" key="9">
    <source>
        <dbReference type="ARBA" id="ARBA00023128"/>
    </source>
</evidence>
<evidence type="ECO:0000256" key="11">
    <source>
        <dbReference type="RuleBase" id="RU367010"/>
    </source>
</evidence>
<reference evidence="12" key="1">
    <citation type="submission" date="2021-01" db="UniProtKB">
        <authorList>
            <consortium name="EnsemblMetazoa"/>
        </authorList>
    </citation>
    <scope>IDENTIFICATION</scope>
</reference>
<dbReference type="GeneID" id="136823567"/>
<evidence type="ECO:0000256" key="7">
    <source>
        <dbReference type="ARBA" id="ARBA00022946"/>
    </source>
</evidence>
<accession>A0A7M5XGB8</accession>
<keyword evidence="5 11" id="KW-0679">Respiratory chain</keyword>
<dbReference type="OrthoDB" id="3089at2759"/>
<evidence type="ECO:0000256" key="3">
    <source>
        <dbReference type="ARBA" id="ARBA00015796"/>
    </source>
</evidence>
<dbReference type="FunFam" id="3.30.160.190:FF:000001">
    <property type="entry name" value="NADH-ubiquinone oxidoreductase 21 kDa subunit mitochondrial"/>
    <property type="match status" value="1"/>
</dbReference>
<keyword evidence="13" id="KW-1185">Reference proteome</keyword>
<dbReference type="Proteomes" id="UP000594262">
    <property type="component" value="Unplaced"/>
</dbReference>
<dbReference type="AlphaFoldDB" id="A0A7M5XGB8"/>
<dbReference type="EnsemblMetazoa" id="CLYHEMT022820.1">
    <property type="protein sequence ID" value="CLYHEMP022820.1"/>
    <property type="gene ID" value="CLYHEMG022820"/>
</dbReference>
<evidence type="ECO:0000256" key="1">
    <source>
        <dbReference type="ARBA" id="ARBA00003195"/>
    </source>
</evidence>
<dbReference type="Pfam" id="PF04800">
    <property type="entry name" value="NDUS4"/>
    <property type="match status" value="1"/>
</dbReference>
<name>A0A7M5XGB8_9CNID</name>
<sequence length="164" mass="18598">MAAVSRTKFIGQIFSQRLLSSSTIYGSKIETVHHKENAVVSQESLNQGELNTVAGIPLEQLQTRKATIFLPSRNNMQSGTHNMRKWTLSFDTQQRWENPLMGWSSTADPLSNTQLKFGSREAAVAYCESHGWNYEIQEPTLPKVRSKSYGANFSWNKRTRISSK</sequence>
<keyword evidence="7 11" id="KW-0809">Transit peptide</keyword>
<evidence type="ECO:0000256" key="2">
    <source>
        <dbReference type="ARBA" id="ARBA00005882"/>
    </source>
</evidence>
<dbReference type="PANTHER" id="PTHR12219:SF8">
    <property type="entry name" value="NADH DEHYDROGENASE [UBIQUINONE] IRON-SULFUR PROTEIN 4, MITOCHONDRIAL"/>
    <property type="match status" value="1"/>
</dbReference>
<protein>
    <recommendedName>
        <fullName evidence="3 11">NADH dehydrogenase [ubiquinone] iron-sulfur protein 4, mitochondrial</fullName>
    </recommendedName>
</protein>
<comment type="similarity">
    <text evidence="2 11">Belongs to the complex I NDUFS4 subunit family.</text>
</comment>
<evidence type="ECO:0000256" key="6">
    <source>
        <dbReference type="ARBA" id="ARBA00022792"/>
    </source>
</evidence>
<evidence type="ECO:0000256" key="5">
    <source>
        <dbReference type="ARBA" id="ARBA00022660"/>
    </source>
</evidence>
<keyword evidence="6 11" id="KW-0999">Mitochondrion inner membrane</keyword>
<keyword evidence="4 11" id="KW-0813">Transport</keyword>
<comment type="function">
    <text evidence="1 11">Accessory subunit of the mitochondrial membrane respiratory chain NADH dehydrogenase (Complex I), that is believed not to be involved in catalysis. Complex I functions in the transfer of electrons from NADH to the respiratory chain. The immediate electron acceptor for the enzyme is believed to be ubiquinone.</text>
</comment>
<evidence type="ECO:0000313" key="12">
    <source>
        <dbReference type="EnsemblMetazoa" id="CLYHEMP022820.1"/>
    </source>
</evidence>
<dbReference type="PANTHER" id="PTHR12219">
    <property type="entry name" value="NADH-UBIQUINONE OXIDOREDUCTASE"/>
    <property type="match status" value="1"/>
</dbReference>
<keyword evidence="9 11" id="KW-0496">Mitochondrion</keyword>
<evidence type="ECO:0000313" key="13">
    <source>
        <dbReference type="Proteomes" id="UP000594262"/>
    </source>
</evidence>
<keyword evidence="10 11" id="KW-0472">Membrane</keyword>
<dbReference type="InterPro" id="IPR038532">
    <property type="entry name" value="NDUFS4-like_sf"/>
</dbReference>
<dbReference type="GO" id="GO:0005743">
    <property type="term" value="C:mitochondrial inner membrane"/>
    <property type="evidence" value="ECO:0007669"/>
    <property type="project" value="UniProtKB-SubCell"/>
</dbReference>
<dbReference type="InterPro" id="IPR006885">
    <property type="entry name" value="NADH_UbQ_FeS_4_mit-like"/>
</dbReference>
<proteinExistence type="inferred from homology"/>
<keyword evidence="8 11" id="KW-0249">Electron transport</keyword>
<dbReference type="GO" id="GO:0022900">
    <property type="term" value="P:electron transport chain"/>
    <property type="evidence" value="ECO:0007669"/>
    <property type="project" value="InterPro"/>
</dbReference>
<evidence type="ECO:0000256" key="8">
    <source>
        <dbReference type="ARBA" id="ARBA00022982"/>
    </source>
</evidence>
<dbReference type="Gene3D" id="3.30.160.190">
    <property type="entry name" value="atu1810 like domain"/>
    <property type="match status" value="1"/>
</dbReference>
<dbReference type="RefSeq" id="XP_066935853.1">
    <property type="nucleotide sequence ID" value="XM_067079752.1"/>
</dbReference>
<comment type="subcellular location">
    <subcellularLocation>
        <location evidence="11">Mitochondrion inner membrane</location>
        <topology evidence="11">Peripheral membrane protein</topology>
        <orientation evidence="11">Matrix side</orientation>
    </subcellularLocation>
</comment>
<organism evidence="12 13">
    <name type="scientific">Clytia hemisphaerica</name>
    <dbReference type="NCBI Taxonomy" id="252671"/>
    <lineage>
        <taxon>Eukaryota</taxon>
        <taxon>Metazoa</taxon>
        <taxon>Cnidaria</taxon>
        <taxon>Hydrozoa</taxon>
        <taxon>Hydroidolina</taxon>
        <taxon>Leptothecata</taxon>
        <taxon>Obeliida</taxon>
        <taxon>Clytiidae</taxon>
        <taxon>Clytia</taxon>
    </lineage>
</organism>
<evidence type="ECO:0000256" key="4">
    <source>
        <dbReference type="ARBA" id="ARBA00022448"/>
    </source>
</evidence>
<evidence type="ECO:0000256" key="10">
    <source>
        <dbReference type="ARBA" id="ARBA00023136"/>
    </source>
</evidence>